<gene>
    <name evidence="2" type="ORF">N4G62_07925</name>
</gene>
<proteinExistence type="predicted"/>
<dbReference type="EMBL" id="JAOBTW010000007">
    <property type="protein sequence ID" value="MDZ7281952.1"/>
    <property type="molecule type" value="Genomic_DNA"/>
</dbReference>
<dbReference type="Proteomes" id="UP001292182">
    <property type="component" value="Unassembled WGS sequence"/>
</dbReference>
<sequence>MVWLNKRYYSEQGLDILDASIIADICDQLLRTYGVSSLKGLTDDEADSVKLGADRYGGSDGTEQGGSGRCGSRGMLNAKGIGPTPLVSKNAAWGYSHGCLYLYDALKEAIASEICGAELDNGSIPIIAIIDAGFSISESQENSPHRCAIYVRPNFIRASHLERSIFFGTSGYHGSDQAEDAKRTRDYNVRLHNGQINGVSGFSLFSYSHDLASQIASARAHRIWNGRPVTGNLTINAQYFDYGAFRSLPHWGKADDGHGQVFGDEGIDIERSISSLSFFYNKYCSGSFGIEKQKVLFLDTLNKIDSNFSSCCINAWFGANSTVSDSETNELRSEIVSFYKSQQRQTYILDNQPTSDNTDWISARLNNILIGKNNSDSTCRLSFLISDIEHSRNFYLSSREFPTLRCLQWAEPRPDLQYTIATTKARSAVASFIRGETAISEYIRNTISSSRRVWSYIPSYYIIIGYSYEDYFESVFVYSERGGYDILYRLHTSLSGAALHRTRIDRHIIYKCAVSNEVAARITILSKKKLVEYTDTSNFPIIETPRFSFNSAVRMAEFLGGKAPWKL</sequence>
<name>A0ABU5LPV1_9SPHN</name>
<evidence type="ECO:0000313" key="3">
    <source>
        <dbReference type="Proteomes" id="UP001292182"/>
    </source>
</evidence>
<organism evidence="2 3">
    <name type="scientific">Sphingomonas sanguinis</name>
    <dbReference type="NCBI Taxonomy" id="33051"/>
    <lineage>
        <taxon>Bacteria</taxon>
        <taxon>Pseudomonadati</taxon>
        <taxon>Pseudomonadota</taxon>
        <taxon>Alphaproteobacteria</taxon>
        <taxon>Sphingomonadales</taxon>
        <taxon>Sphingomonadaceae</taxon>
        <taxon>Sphingomonas</taxon>
    </lineage>
</organism>
<evidence type="ECO:0000256" key="1">
    <source>
        <dbReference type="SAM" id="MobiDB-lite"/>
    </source>
</evidence>
<evidence type="ECO:0000313" key="2">
    <source>
        <dbReference type="EMBL" id="MDZ7281952.1"/>
    </source>
</evidence>
<accession>A0ABU5LPV1</accession>
<reference evidence="3" key="1">
    <citation type="submission" date="2023-07" db="EMBL/GenBank/DDBJ databases">
        <title>Whole genome sequence analysis of rice epiphytic Sphingomonas sanguinis OsEp_Plm_15B2.</title>
        <authorList>
            <person name="Sahu K.P."/>
            <person name="Asharani P."/>
            <person name="Reddy B."/>
            <person name="Kumar A."/>
        </authorList>
    </citation>
    <scope>NUCLEOTIDE SEQUENCE [LARGE SCALE GENOMIC DNA]</scope>
    <source>
        <strain evidence="3">OsEp_Plm_15B2</strain>
    </source>
</reference>
<keyword evidence="3" id="KW-1185">Reference proteome</keyword>
<feature type="compositionally biased region" description="Gly residues" evidence="1">
    <location>
        <begin position="58"/>
        <end position="71"/>
    </location>
</feature>
<comment type="caution">
    <text evidence="2">The sequence shown here is derived from an EMBL/GenBank/DDBJ whole genome shotgun (WGS) entry which is preliminary data.</text>
</comment>
<feature type="region of interest" description="Disordered" evidence="1">
    <location>
        <begin position="52"/>
        <end position="71"/>
    </location>
</feature>
<dbReference type="RefSeq" id="WP_322539124.1">
    <property type="nucleotide sequence ID" value="NZ_JAOBTW010000007.1"/>
</dbReference>
<protein>
    <submittedName>
        <fullName evidence="2">Uncharacterized protein</fullName>
    </submittedName>
</protein>